<comment type="subcellular location">
    <subcellularLocation>
        <location evidence="1">Cell membrane</location>
        <topology evidence="1">Multi-pass membrane protein</topology>
    </subcellularLocation>
</comment>
<feature type="transmembrane region" description="Helical" evidence="6">
    <location>
        <begin position="24"/>
        <end position="44"/>
    </location>
</feature>
<evidence type="ECO:0000256" key="5">
    <source>
        <dbReference type="ARBA" id="ARBA00023136"/>
    </source>
</evidence>
<reference evidence="7" key="1">
    <citation type="submission" date="2020-10" db="EMBL/GenBank/DDBJ databases">
        <title>Genomic Encyclopedia of Type Strains, Phase IV (KMG-IV): sequencing the most valuable type-strain genomes for metagenomic binning, comparative biology and taxonomic classification.</title>
        <authorList>
            <person name="Goeker M."/>
        </authorList>
    </citation>
    <scope>NUCLEOTIDE SEQUENCE</scope>
    <source>
        <strain evidence="7">DSM 13886</strain>
    </source>
</reference>
<evidence type="ECO:0000256" key="6">
    <source>
        <dbReference type="SAM" id="Phobius"/>
    </source>
</evidence>
<dbReference type="EMBL" id="JADBEL010000002">
    <property type="protein sequence ID" value="MBE1553589.1"/>
    <property type="molecule type" value="Genomic_DNA"/>
</dbReference>
<keyword evidence="2" id="KW-1003">Cell membrane</keyword>
<evidence type="ECO:0000256" key="4">
    <source>
        <dbReference type="ARBA" id="ARBA00022989"/>
    </source>
</evidence>
<dbReference type="Pfam" id="PF09678">
    <property type="entry name" value="Caa3_CtaG"/>
    <property type="match status" value="1"/>
</dbReference>
<dbReference type="AlphaFoldDB" id="A0A927R561"/>
<gene>
    <name evidence="7" type="ORF">H4683_000663</name>
</gene>
<dbReference type="InterPro" id="IPR019108">
    <property type="entry name" value="Caa3_assmbl_CtaG-rel"/>
</dbReference>
<evidence type="ECO:0000256" key="2">
    <source>
        <dbReference type="ARBA" id="ARBA00022475"/>
    </source>
</evidence>
<keyword evidence="5 6" id="KW-0472">Membrane</keyword>
<feature type="transmembrane region" description="Helical" evidence="6">
    <location>
        <begin position="126"/>
        <end position="149"/>
    </location>
</feature>
<feature type="transmembrane region" description="Helical" evidence="6">
    <location>
        <begin position="197"/>
        <end position="217"/>
    </location>
</feature>
<keyword evidence="3 6" id="KW-0812">Transmembrane</keyword>
<comment type="caution">
    <text evidence="7">The sequence shown here is derived from an EMBL/GenBank/DDBJ whole genome shotgun (WGS) entry which is preliminary data.</text>
</comment>
<dbReference type="InterPro" id="IPR014108">
    <property type="entry name" value="Caa3-assmbl_CtaG"/>
</dbReference>
<accession>A0A927R561</accession>
<evidence type="ECO:0000313" key="7">
    <source>
        <dbReference type="EMBL" id="MBE1553589.1"/>
    </source>
</evidence>
<dbReference type="GO" id="GO:0005886">
    <property type="term" value="C:plasma membrane"/>
    <property type="evidence" value="ECO:0007669"/>
    <property type="project" value="UniProtKB-SubCell"/>
</dbReference>
<keyword evidence="8" id="KW-1185">Reference proteome</keyword>
<evidence type="ECO:0000256" key="3">
    <source>
        <dbReference type="ARBA" id="ARBA00022692"/>
    </source>
</evidence>
<evidence type="ECO:0000256" key="1">
    <source>
        <dbReference type="ARBA" id="ARBA00004651"/>
    </source>
</evidence>
<name>A0A927R561_9BACL</name>
<feature type="transmembrane region" description="Helical" evidence="6">
    <location>
        <begin position="94"/>
        <end position="114"/>
    </location>
</feature>
<dbReference type="Proteomes" id="UP000658225">
    <property type="component" value="Unassembled WGS sequence"/>
</dbReference>
<dbReference type="NCBIfam" id="TIGR02737">
    <property type="entry name" value="caa3_CtaG"/>
    <property type="match status" value="1"/>
</dbReference>
<sequence length="317" mass="36024">MERDLVEGAMAMLPLSIFGFKALWSPWFLLSILLAIGLYFLLTVVWRDKFERAEPISPRQISYFLVSMIILYIVKGSPVDLLGHILFSVHMTQMAVLLLVIAPFLIIGIPNWMWKKVFDAKILGSILRFFTKPLVSLMLFTFMFSLYHYPMVLDFVKLSSVLHAVFTITLFMAALSLWWPIINSLEGQPQLHGLKKIGYVILSAILVTPACALIIFVDVPVYDTYSTGEAWLKAMALCVPAGTLSGLTISGPELFTNMPTLYDQQLGGILMKVIQEAIYVVVLGRIFVKWYREEQLNADEITQQDLLERKKMTMHGY</sequence>
<feature type="transmembrane region" description="Helical" evidence="6">
    <location>
        <begin position="269"/>
        <end position="288"/>
    </location>
</feature>
<dbReference type="RefSeq" id="WP_225941844.1">
    <property type="nucleotide sequence ID" value="NZ_JADBEL010000002.1"/>
</dbReference>
<keyword evidence="4 6" id="KW-1133">Transmembrane helix</keyword>
<feature type="transmembrane region" description="Helical" evidence="6">
    <location>
        <begin position="161"/>
        <end position="185"/>
    </location>
</feature>
<evidence type="ECO:0000313" key="8">
    <source>
        <dbReference type="Proteomes" id="UP000658225"/>
    </source>
</evidence>
<organism evidence="7 8">
    <name type="scientific">Sporosarcina limicola</name>
    <dbReference type="NCBI Taxonomy" id="34101"/>
    <lineage>
        <taxon>Bacteria</taxon>
        <taxon>Bacillati</taxon>
        <taxon>Bacillota</taxon>
        <taxon>Bacilli</taxon>
        <taxon>Bacillales</taxon>
        <taxon>Caryophanaceae</taxon>
        <taxon>Sporosarcina</taxon>
    </lineage>
</organism>
<proteinExistence type="predicted"/>
<protein>
    <submittedName>
        <fullName evidence="7">Membrane protein</fullName>
    </submittedName>
</protein>